<gene>
    <name evidence="1" type="ORF">HUK68_10680</name>
</gene>
<accession>A0A6N1X347</accession>
<dbReference type="EMBL" id="CP054840">
    <property type="protein sequence ID" value="QKV53318.1"/>
    <property type="molecule type" value="Genomic_DNA"/>
</dbReference>
<sequence length="776" mass="88175">MTKTIGFFAYPSAPADIGRTIETATSTASRGSPNIYIKTWKALDIIGHFISSEVLSEIDAADFLIADISELNFNVTYEIAYAIGKGKRVLLVKNKSLNPRGLKISDVGIFDTLGYKEYQNSAELQAFLSDPQISRAIDTSAPLNIKAPVYLLDTPSKTDWSNRIISRIKKAGYTFRNFDPNESPRLSAHDAITQVSQSYGVVVPLLSMVHAGATIHNMRAAFIVGLADGMGKTKVLLQSGDDPVPLDYRDFVEATYHPDDVNKSIESFASGVTKAFQHNDTATTKQSLSFLKNLNLGATSAENEMRDLERYYLETDQYLKSLRGEAHLVVGRKGSGKSAIFLQIRDAEREKSRSKNVVLDLKPDGYKLIKFKERILQFLAEGTFQHTITAFWEYVLLLEICYKILEKDKNRHIHDHDLYEPYRELHELYYGDGNYSEGDFSERMSALMEKIYSEYQSKYGSEQGVSLNSSEVTELLYKHDVKKLKSTLSDYLTHKDILWLLFDNIDNGWPTSGLKHEDLLMIRTLIDATRKIERQFSSRDFKVRSVVFLRNDVYELLVKETSDRGKEASVLLDWTDADLLREMVRLRIVSNGLDESLDFKSAWLRVFASHHKGEETSQFLIERSLMRPRFLLNLINHCKSFAINLNHDRIETSDIEKGIAAYSADLLRDIGFELQDVSSETEGILYAFVASSPELSEIEVRNKLKESGLDDERAFRVMDLLLWYGFLGIRINSDEPKFIYDFSYNKALMDGLKRNSVQAVSLVINQAFWPGLLING</sequence>
<dbReference type="AlphaFoldDB" id="A0A6N1X347"/>
<name>A0A6N1X347_9BURK</name>
<keyword evidence="2" id="KW-1185">Reference proteome</keyword>
<protein>
    <submittedName>
        <fullName evidence="1">Uncharacterized protein</fullName>
    </submittedName>
</protein>
<evidence type="ECO:0000313" key="2">
    <source>
        <dbReference type="Proteomes" id="UP000509579"/>
    </source>
</evidence>
<dbReference type="RefSeq" id="WP_175504125.1">
    <property type="nucleotide sequence ID" value="NZ_CP054840.1"/>
</dbReference>
<proteinExistence type="predicted"/>
<dbReference type="Gene3D" id="3.40.50.450">
    <property type="match status" value="1"/>
</dbReference>
<dbReference type="NCBIfam" id="NF047389">
    <property type="entry name" value="ATPase_Sll1717"/>
    <property type="match status" value="1"/>
</dbReference>
<organism evidence="1 2">
    <name type="scientific">Comamonas antarctica</name>
    <dbReference type="NCBI Taxonomy" id="2743470"/>
    <lineage>
        <taxon>Bacteria</taxon>
        <taxon>Pseudomonadati</taxon>
        <taxon>Pseudomonadota</taxon>
        <taxon>Betaproteobacteria</taxon>
        <taxon>Burkholderiales</taxon>
        <taxon>Comamonadaceae</taxon>
        <taxon>Comamonas</taxon>
    </lineage>
</organism>
<reference evidence="1 2" key="1">
    <citation type="submission" date="2020-06" db="EMBL/GenBank/DDBJ databases">
        <title>Acidovorax antarctica sp. nov., isolated from Corinth ice sheet soil, Antarctic Fields Peninsula.</title>
        <authorList>
            <person name="Xu Q."/>
            <person name="Peng F."/>
        </authorList>
    </citation>
    <scope>NUCLEOTIDE SEQUENCE [LARGE SCALE GENOMIC DNA]</scope>
    <source>
        <strain evidence="1 2">16-35-5</strain>
    </source>
</reference>
<dbReference type="InterPro" id="IPR059206">
    <property type="entry name" value="Sll1717-like"/>
</dbReference>
<evidence type="ECO:0000313" key="1">
    <source>
        <dbReference type="EMBL" id="QKV53318.1"/>
    </source>
</evidence>
<dbReference type="KEGG" id="aant:HUK68_10680"/>
<dbReference type="Proteomes" id="UP000509579">
    <property type="component" value="Chromosome"/>
</dbReference>